<dbReference type="AlphaFoldDB" id="A0A255GN70"/>
<evidence type="ECO:0000259" key="5">
    <source>
        <dbReference type="Pfam" id="PF04542"/>
    </source>
</evidence>
<dbReference type="InterPro" id="IPR014284">
    <property type="entry name" value="RNA_pol_sigma-70_dom"/>
</dbReference>
<dbReference type="PANTHER" id="PTHR30603:SF47">
    <property type="entry name" value="RNA POLYMERASE SIGMA FACTOR SIGD, CHLOROPLASTIC"/>
    <property type="match status" value="1"/>
</dbReference>
<dbReference type="Gene3D" id="1.10.10.10">
    <property type="entry name" value="Winged helix-like DNA-binding domain superfamily/Winged helix DNA-binding domain"/>
    <property type="match status" value="2"/>
</dbReference>
<dbReference type="GO" id="GO:0003677">
    <property type="term" value="F:DNA binding"/>
    <property type="evidence" value="ECO:0007669"/>
    <property type="project" value="UniProtKB-KW"/>
</dbReference>
<comment type="caution">
    <text evidence="7">The sequence shown here is derived from an EMBL/GenBank/DDBJ whole genome shotgun (WGS) entry which is preliminary data.</text>
</comment>
<feature type="domain" description="RNA polymerase sigma-70 region 2" evidence="5">
    <location>
        <begin position="78"/>
        <end position="129"/>
    </location>
</feature>
<evidence type="ECO:0000259" key="6">
    <source>
        <dbReference type="Pfam" id="PF04545"/>
    </source>
</evidence>
<dbReference type="RefSeq" id="WP_094365328.1">
    <property type="nucleotide sequence ID" value="NZ_NMVQ01000046.1"/>
</dbReference>
<protein>
    <recommendedName>
        <fullName evidence="9">Sigma-70 family RNA polymerase sigma factor</fullName>
    </recommendedName>
</protein>
<dbReference type="InterPro" id="IPR007630">
    <property type="entry name" value="RNA_pol_sigma70_r4"/>
</dbReference>
<sequence>MEITRLRSGRLLDAAEERELAYRIEVGVYAAALRSAGGHPRVGEVELTELERLGAEAWDRFLLANLRLVSMVSRATARGTGHQEPDLFQEGCAGLAQALRRFDPRAGVRFATYALPWIRSSVARAIERQLGEPDQERRHQARRAWWRLAQQLSREPTAVEVAADLGQDSVRVARALHADHGVVLFDDTTWREPSDEAAQARLAAVLQHRVPVKRWLATLPRLESEVIWLRFGFAGGPHGYAEVGRQLRLQPNRVRRLEARALDRLRELCHTDDLPMAV</sequence>
<name>A0A255GN70_9ACTN</name>
<dbReference type="InterPro" id="IPR013325">
    <property type="entry name" value="RNA_pol_sigma_r2"/>
</dbReference>
<keyword evidence="4" id="KW-0804">Transcription</keyword>
<accession>A0A255GN70</accession>
<dbReference type="Pfam" id="PF04545">
    <property type="entry name" value="Sigma70_r4"/>
    <property type="match status" value="1"/>
</dbReference>
<organism evidence="7 8">
    <name type="scientific">Enemella dayhoffiae</name>
    <dbReference type="NCBI Taxonomy" id="2016507"/>
    <lineage>
        <taxon>Bacteria</taxon>
        <taxon>Bacillati</taxon>
        <taxon>Actinomycetota</taxon>
        <taxon>Actinomycetes</taxon>
        <taxon>Propionibacteriales</taxon>
        <taxon>Propionibacteriaceae</taxon>
        <taxon>Enemella</taxon>
    </lineage>
</organism>
<dbReference type="Proteomes" id="UP000216311">
    <property type="component" value="Unassembled WGS sequence"/>
</dbReference>
<dbReference type="InterPro" id="IPR036388">
    <property type="entry name" value="WH-like_DNA-bd_sf"/>
</dbReference>
<dbReference type="OrthoDB" id="3745243at2"/>
<dbReference type="PANTHER" id="PTHR30603">
    <property type="entry name" value="RNA POLYMERASE SIGMA FACTOR RPO"/>
    <property type="match status" value="1"/>
</dbReference>
<dbReference type="GO" id="GO:0016987">
    <property type="term" value="F:sigma factor activity"/>
    <property type="evidence" value="ECO:0007669"/>
    <property type="project" value="UniProtKB-KW"/>
</dbReference>
<feature type="domain" description="RNA polymerase sigma-70 region 4" evidence="6">
    <location>
        <begin position="215"/>
        <end position="267"/>
    </location>
</feature>
<reference evidence="7 8" key="1">
    <citation type="submission" date="2017-07" db="EMBL/GenBank/DDBJ databases">
        <title>Draft whole genome sequences of clinical Proprionibacteriaceae strains.</title>
        <authorList>
            <person name="Bernier A.-M."/>
            <person name="Bernard K."/>
            <person name="Domingo M.-C."/>
        </authorList>
    </citation>
    <scope>NUCLEOTIDE SEQUENCE [LARGE SCALE GENOMIC DNA]</scope>
    <source>
        <strain evidence="7 8">NML 130396</strain>
    </source>
</reference>
<keyword evidence="8" id="KW-1185">Reference proteome</keyword>
<dbReference type="SUPFAM" id="SSF88659">
    <property type="entry name" value="Sigma3 and sigma4 domains of RNA polymerase sigma factors"/>
    <property type="match status" value="2"/>
</dbReference>
<dbReference type="SUPFAM" id="SSF88946">
    <property type="entry name" value="Sigma2 domain of RNA polymerase sigma factors"/>
    <property type="match status" value="1"/>
</dbReference>
<dbReference type="Pfam" id="PF04542">
    <property type="entry name" value="Sigma70_r2"/>
    <property type="match status" value="1"/>
</dbReference>
<evidence type="ECO:0000256" key="4">
    <source>
        <dbReference type="ARBA" id="ARBA00023163"/>
    </source>
</evidence>
<proteinExistence type="predicted"/>
<dbReference type="InterPro" id="IPR000943">
    <property type="entry name" value="RNA_pol_sigma70"/>
</dbReference>
<dbReference type="InterPro" id="IPR050239">
    <property type="entry name" value="Sigma-70_RNA_pol_init_factors"/>
</dbReference>
<gene>
    <name evidence="7" type="ORF">CGZ93_16920</name>
</gene>
<evidence type="ECO:0000256" key="3">
    <source>
        <dbReference type="ARBA" id="ARBA00023125"/>
    </source>
</evidence>
<dbReference type="PRINTS" id="PR00046">
    <property type="entry name" value="SIGMA70FCT"/>
</dbReference>
<dbReference type="EMBL" id="NMVQ01000046">
    <property type="protein sequence ID" value="OYO17249.1"/>
    <property type="molecule type" value="Genomic_DNA"/>
</dbReference>
<evidence type="ECO:0000256" key="1">
    <source>
        <dbReference type="ARBA" id="ARBA00023015"/>
    </source>
</evidence>
<evidence type="ECO:0000256" key="2">
    <source>
        <dbReference type="ARBA" id="ARBA00023082"/>
    </source>
</evidence>
<keyword evidence="2" id="KW-0731">Sigma factor</keyword>
<evidence type="ECO:0008006" key="9">
    <source>
        <dbReference type="Google" id="ProtNLM"/>
    </source>
</evidence>
<evidence type="ECO:0000313" key="7">
    <source>
        <dbReference type="EMBL" id="OYO17249.1"/>
    </source>
</evidence>
<dbReference type="NCBIfam" id="TIGR02937">
    <property type="entry name" value="sigma70-ECF"/>
    <property type="match status" value="1"/>
</dbReference>
<dbReference type="Gene3D" id="1.20.120.1810">
    <property type="match status" value="1"/>
</dbReference>
<dbReference type="GO" id="GO:0006352">
    <property type="term" value="P:DNA-templated transcription initiation"/>
    <property type="evidence" value="ECO:0007669"/>
    <property type="project" value="InterPro"/>
</dbReference>
<evidence type="ECO:0000313" key="8">
    <source>
        <dbReference type="Proteomes" id="UP000216311"/>
    </source>
</evidence>
<dbReference type="InterPro" id="IPR013324">
    <property type="entry name" value="RNA_pol_sigma_r3/r4-like"/>
</dbReference>
<dbReference type="InterPro" id="IPR007627">
    <property type="entry name" value="RNA_pol_sigma70_r2"/>
</dbReference>
<keyword evidence="3" id="KW-0238">DNA-binding</keyword>
<keyword evidence="1" id="KW-0805">Transcription regulation</keyword>